<dbReference type="SUPFAM" id="SSF56601">
    <property type="entry name" value="beta-lactamase/transpeptidase-like"/>
    <property type="match status" value="1"/>
</dbReference>
<gene>
    <name evidence="4" type="ORF">IDJ75_17480</name>
</gene>
<dbReference type="InterPro" id="IPR001466">
    <property type="entry name" value="Beta-lactam-related"/>
</dbReference>
<feature type="chain" id="PRO_5047484838" evidence="2">
    <location>
        <begin position="25"/>
        <end position="605"/>
    </location>
</feature>
<dbReference type="Pfam" id="PF00144">
    <property type="entry name" value="Beta-lactamase"/>
    <property type="match status" value="1"/>
</dbReference>
<keyword evidence="1 4" id="KW-0378">Hydrolase</keyword>
<keyword evidence="2" id="KW-0732">Signal</keyword>
<evidence type="ECO:0000313" key="5">
    <source>
        <dbReference type="Proteomes" id="UP000618754"/>
    </source>
</evidence>
<name>A0ABR7X948_9SPHI</name>
<organism evidence="4 5">
    <name type="scientific">Mucilaginibacter rigui</name>
    <dbReference type="NCBI Taxonomy" id="534635"/>
    <lineage>
        <taxon>Bacteria</taxon>
        <taxon>Pseudomonadati</taxon>
        <taxon>Bacteroidota</taxon>
        <taxon>Sphingobacteriia</taxon>
        <taxon>Sphingobacteriales</taxon>
        <taxon>Sphingobacteriaceae</taxon>
        <taxon>Mucilaginibacter</taxon>
    </lineage>
</organism>
<dbReference type="EMBL" id="JACWMW010000004">
    <property type="protein sequence ID" value="MBD1387082.1"/>
    <property type="molecule type" value="Genomic_DNA"/>
</dbReference>
<dbReference type="Gene3D" id="3.40.710.10">
    <property type="entry name" value="DD-peptidase/beta-lactamase superfamily"/>
    <property type="match status" value="1"/>
</dbReference>
<accession>A0ABR7X948</accession>
<dbReference type="GO" id="GO:0016787">
    <property type="term" value="F:hydrolase activity"/>
    <property type="evidence" value="ECO:0007669"/>
    <property type="project" value="UniProtKB-KW"/>
</dbReference>
<feature type="signal peptide" evidence="2">
    <location>
        <begin position="1"/>
        <end position="24"/>
    </location>
</feature>
<dbReference type="PANTHER" id="PTHR43283">
    <property type="entry name" value="BETA-LACTAMASE-RELATED"/>
    <property type="match status" value="1"/>
</dbReference>
<evidence type="ECO:0000256" key="1">
    <source>
        <dbReference type="ARBA" id="ARBA00022801"/>
    </source>
</evidence>
<evidence type="ECO:0000259" key="3">
    <source>
        <dbReference type="Pfam" id="PF00144"/>
    </source>
</evidence>
<keyword evidence="5" id="KW-1185">Reference proteome</keyword>
<dbReference type="InterPro" id="IPR012338">
    <property type="entry name" value="Beta-lactam/transpept-like"/>
</dbReference>
<proteinExistence type="predicted"/>
<reference evidence="4 5" key="1">
    <citation type="submission" date="2020-09" db="EMBL/GenBank/DDBJ databases">
        <title>Novel species of Mucilaginibacter isolated from a glacier on the Tibetan Plateau.</title>
        <authorList>
            <person name="Liu Q."/>
            <person name="Xin Y.-H."/>
        </authorList>
    </citation>
    <scope>NUCLEOTIDE SEQUENCE [LARGE SCALE GENOMIC DNA]</scope>
    <source>
        <strain evidence="4 5">CGMCC 1.13878</strain>
    </source>
</reference>
<dbReference type="RefSeq" id="WP_191176928.1">
    <property type="nucleotide sequence ID" value="NZ_JACWMW010000004.1"/>
</dbReference>
<dbReference type="Proteomes" id="UP000618754">
    <property type="component" value="Unassembled WGS sequence"/>
</dbReference>
<dbReference type="PANTHER" id="PTHR43283:SF11">
    <property type="entry name" value="BETA-LACTAMASE-RELATED DOMAIN-CONTAINING PROTEIN"/>
    <property type="match status" value="1"/>
</dbReference>
<evidence type="ECO:0000256" key="2">
    <source>
        <dbReference type="SAM" id="SignalP"/>
    </source>
</evidence>
<dbReference type="InterPro" id="IPR050789">
    <property type="entry name" value="Diverse_Enzym_Activities"/>
</dbReference>
<comment type="caution">
    <text evidence="4">The sequence shown here is derived from an EMBL/GenBank/DDBJ whole genome shotgun (WGS) entry which is preliminary data.</text>
</comment>
<evidence type="ECO:0000313" key="4">
    <source>
        <dbReference type="EMBL" id="MBD1387082.1"/>
    </source>
</evidence>
<sequence length="605" mass="66791">MRKNSRNLYILLLSGFVLFNSACAQNPPFTGKAYVKEKLLVEQATVLLNNGKQLIPLQNLDNNKIASIHFSAPYAVAFDSLLNKYAKVDAINGNDYMGTKPFDMLAQDTKFYNTLIVQLTDAEVNNPQIIGFINNTQKLKSVIVSLIGNGSSLAKLNDVSSPVIWSARVSPVAALYSAQAIFGGVAITQRLTKTYAPKYTANSGFLTAKTRLQYTVPEDAGINADNLKEIDNIASEAIANRATPGCVVLVAKDGKVIFNKAYGYHMYDNGIADKITDIFDIASMTKISATTMAAMQLYDQGKLNLDSTLGTYMPITRSTNKKTLSVRELLEHQAGLIPDISTFEVIKPTDHSTDSSAAYPTKVNDNYYVRKNYFEEVMLPAALRSAVKTRGQYVYSDVGMIFLQQIAETITAIPLNKYVQDKFYTPLGMQTAGFLPLYRFPANRIPPTEDDKKDRKTLIDGYVHDPTAALMGGVAGHAGVFASANDVAILYQMMLNRGTYGGVQYVKPETVDLWTSKQSPVSRRGLGFDRWDPIADRHYPSKLASDMAYGHTGFTGTCVWVDPKYNLVYIFLSNRVYPNVGNKLGSLNIRPRIQDAVYEAIQKGL</sequence>
<feature type="domain" description="Beta-lactamase-related" evidence="3">
    <location>
        <begin position="231"/>
        <end position="584"/>
    </location>
</feature>
<protein>
    <submittedName>
        <fullName evidence="4">Serine hydrolase</fullName>
    </submittedName>
</protein>